<evidence type="ECO:0000313" key="1">
    <source>
        <dbReference type="EMBL" id="GJQ10970.1"/>
    </source>
</evidence>
<protein>
    <submittedName>
        <fullName evidence="1">Uncharacterized protein</fullName>
    </submittedName>
</protein>
<comment type="caution">
    <text evidence="1">The sequence shown here is derived from an EMBL/GenBank/DDBJ whole genome shotgun (WGS) entry which is preliminary data.</text>
</comment>
<reference evidence="1" key="2">
    <citation type="submission" date="2022-01" db="EMBL/GenBank/DDBJ databases">
        <authorList>
            <person name="Hirooka S."/>
            <person name="Miyagishima S.Y."/>
        </authorList>
    </citation>
    <scope>NUCLEOTIDE SEQUENCE</scope>
    <source>
        <strain evidence="1">NBRC 102759</strain>
    </source>
</reference>
<name>A0A9C7PUY3_9RHOD</name>
<sequence>MLKKAPTHRVSLQVAKRALNSFGHAVQKAPFLPPPDECECNQSLQILAKFLQDVHKLEEDEKKSFLFRLHRNRAEHKEEQEQICLSIVRSLVYAYKELKSSPRLVGLVSKVLHTLGLALFVVGSERRNYVLTVFQHAASLSTKRQWKTLLATLCETAVAVTSIVGDWIAIEILKAAFEVTASSNWALREYLYIAALVEGTLKALNQHSLQVSFLEQLVCDTRTLLERRSDMQGRSLGFMILAGVIRAWNPQDAFNEGYRTIHNLFKQEIERATQDSIYSANITCEQDFGTIMYTVTVSCGVAACCKRVDSLSCTIFIFAHCLDYLSAPFLRRQKCFQPLDDDSWNILCYHSTSLGYAAAEFLIRNPKQPIASFFHKKLWNTCQEIFNSCKSWPVSQESLVEHARMSMLGIWRMVASFSNHIFEAVDEGYGIRNVSTLFENLIPLLDSISMVGYFCPSLVERQSIIAQIMQAAAHASTEGEYSSDFTKLLLDYWLETFYSHQEDLRNVSIARNKQLVAASRFACILDSIESSIPYLSVKMLKEKQSQLFSLLFSIFSIDVPSLVLSCHAIFRSGMSSHKQRTVFLPFVFSYWKCTLSQYPNILSAVDLISSLDALLQLEAPRETLCTLTQNKETDNGSYTFSSSDILFACLTYLADEIVQRWKEAQESRPLAIAMARSLLKCPIASLDIVFQCWEYLLKHMNSSENSLLSLLSQVVQGVDAARKPHLIRWYGAILLEQRYGEEEGPRRKGGNL</sequence>
<gene>
    <name evidence="1" type="ORF">GpartN1_g2761.t1</name>
</gene>
<accession>A0A9C7PUY3</accession>
<dbReference type="AlphaFoldDB" id="A0A9C7PUY3"/>
<dbReference type="EMBL" id="BQMJ01000020">
    <property type="protein sequence ID" value="GJQ10970.1"/>
    <property type="molecule type" value="Genomic_DNA"/>
</dbReference>
<dbReference type="OrthoDB" id="10323010at2759"/>
<proteinExistence type="predicted"/>
<keyword evidence="2" id="KW-1185">Reference proteome</keyword>
<dbReference type="Proteomes" id="UP001061958">
    <property type="component" value="Unassembled WGS sequence"/>
</dbReference>
<organism evidence="1 2">
    <name type="scientific">Galdieria partita</name>
    <dbReference type="NCBI Taxonomy" id="83374"/>
    <lineage>
        <taxon>Eukaryota</taxon>
        <taxon>Rhodophyta</taxon>
        <taxon>Bangiophyceae</taxon>
        <taxon>Galdieriales</taxon>
        <taxon>Galdieriaceae</taxon>
        <taxon>Galdieria</taxon>
    </lineage>
</organism>
<reference evidence="1" key="1">
    <citation type="journal article" date="2022" name="Proc. Natl. Acad. Sci. U.S.A.">
        <title>Life cycle and functional genomics of the unicellular red alga Galdieria for elucidating algal and plant evolution and industrial use.</title>
        <authorList>
            <person name="Hirooka S."/>
            <person name="Itabashi T."/>
            <person name="Ichinose T.M."/>
            <person name="Onuma R."/>
            <person name="Fujiwara T."/>
            <person name="Yamashita S."/>
            <person name="Jong L.W."/>
            <person name="Tomita R."/>
            <person name="Iwane A.H."/>
            <person name="Miyagishima S.Y."/>
        </authorList>
    </citation>
    <scope>NUCLEOTIDE SEQUENCE</scope>
    <source>
        <strain evidence="1">NBRC 102759</strain>
    </source>
</reference>
<evidence type="ECO:0000313" key="2">
    <source>
        <dbReference type="Proteomes" id="UP001061958"/>
    </source>
</evidence>